<evidence type="ECO:0000256" key="5">
    <source>
        <dbReference type="ARBA" id="ARBA00022618"/>
    </source>
</evidence>
<dbReference type="InterPro" id="IPR008401">
    <property type="entry name" value="Apc13"/>
</dbReference>
<evidence type="ECO:0000256" key="11">
    <source>
        <dbReference type="ARBA" id="ARBA00045696"/>
    </source>
</evidence>
<evidence type="ECO:0000256" key="12">
    <source>
        <dbReference type="SAM" id="MobiDB-lite"/>
    </source>
</evidence>
<dbReference type="Pfam" id="PF05839">
    <property type="entry name" value="Apc13p"/>
    <property type="match status" value="1"/>
</dbReference>
<evidence type="ECO:0000256" key="1">
    <source>
        <dbReference type="ARBA" id="ARBA00004123"/>
    </source>
</evidence>
<comment type="similarity">
    <text evidence="3">Belongs to the APC13 family.</text>
</comment>
<dbReference type="GO" id="GO:0005680">
    <property type="term" value="C:anaphase-promoting complex"/>
    <property type="evidence" value="ECO:0007669"/>
    <property type="project" value="InterPro"/>
</dbReference>
<feature type="region of interest" description="Disordered" evidence="12">
    <location>
        <begin position="64"/>
        <end position="93"/>
    </location>
</feature>
<name>A0A091DKV4_FUKDA</name>
<reference evidence="13 14" key="1">
    <citation type="submission" date="2013-11" db="EMBL/GenBank/DDBJ databases">
        <title>The Damaraland mole rat (Fukomys damarensis) genome and evolution of African mole rats.</title>
        <authorList>
            <person name="Gladyshev V.N."/>
            <person name="Fang X."/>
        </authorList>
    </citation>
    <scope>NUCLEOTIDE SEQUENCE [LARGE SCALE GENOMIC DNA]</scope>
    <source>
        <tissue evidence="13">Liver</tissue>
    </source>
</reference>
<evidence type="ECO:0000256" key="2">
    <source>
        <dbReference type="ARBA" id="ARBA00004906"/>
    </source>
</evidence>
<evidence type="ECO:0000256" key="6">
    <source>
        <dbReference type="ARBA" id="ARBA00022776"/>
    </source>
</evidence>
<keyword evidence="8" id="KW-0539">Nucleus</keyword>
<dbReference type="PANTHER" id="PTHR28672:SF1">
    <property type="entry name" value="ANAPHASE-PROMOTING COMPLEX SUBUNIT 13"/>
    <property type="match status" value="1"/>
</dbReference>
<accession>A0A091DKV4</accession>
<dbReference type="AlphaFoldDB" id="A0A091DKV4"/>
<proteinExistence type="inferred from homology"/>
<evidence type="ECO:0000256" key="10">
    <source>
        <dbReference type="ARBA" id="ARBA00031338"/>
    </source>
</evidence>
<dbReference type="PANTHER" id="PTHR28672">
    <property type="entry name" value="ANAPHASE-PROMOTING COMPLEX SUBUNIT 13"/>
    <property type="match status" value="1"/>
</dbReference>
<evidence type="ECO:0000256" key="3">
    <source>
        <dbReference type="ARBA" id="ARBA00006940"/>
    </source>
</evidence>
<dbReference type="STRING" id="885580.ENSFDAP00000004511"/>
<comment type="function">
    <text evidence="11">Component of the anaphase promoting complex/cyclosome (APC/C), a cell cycle-regulated E3 ubiquitin ligase that controls progression through mitosis and the G1 phase of the cell cycle. The APC/C complex acts by mediating ubiquitination and subsequent degradation of target proteins: it mainly mediates the formation of 'Lys-11'-linked polyubiquitin chains and, to a lower extent, the formation of 'Lys-48'- and 'Lys-63'-linked polyubiquitin chains. The APC/C complex catalyzes assembly of branched 'Lys-11'-/'Lys-48'-linked branched ubiquitin chains on target proteins.</text>
</comment>
<evidence type="ECO:0000256" key="8">
    <source>
        <dbReference type="ARBA" id="ARBA00023242"/>
    </source>
</evidence>
<dbReference type="GO" id="GO:0070979">
    <property type="term" value="P:protein K11-linked ubiquitination"/>
    <property type="evidence" value="ECO:0007669"/>
    <property type="project" value="TreeGrafter"/>
</dbReference>
<dbReference type="Proteomes" id="UP000028990">
    <property type="component" value="Unassembled WGS sequence"/>
</dbReference>
<keyword evidence="7" id="KW-0833">Ubl conjugation pathway</keyword>
<comment type="subcellular location">
    <subcellularLocation>
        <location evidence="1">Nucleus</location>
    </subcellularLocation>
</comment>
<evidence type="ECO:0000256" key="9">
    <source>
        <dbReference type="ARBA" id="ARBA00023306"/>
    </source>
</evidence>
<dbReference type="GO" id="GO:0051301">
    <property type="term" value="P:cell division"/>
    <property type="evidence" value="ECO:0007669"/>
    <property type="project" value="UniProtKB-KW"/>
</dbReference>
<organism evidence="13 14">
    <name type="scientific">Fukomys damarensis</name>
    <name type="common">Damaraland mole rat</name>
    <name type="synonym">Cryptomys damarensis</name>
    <dbReference type="NCBI Taxonomy" id="885580"/>
    <lineage>
        <taxon>Eukaryota</taxon>
        <taxon>Metazoa</taxon>
        <taxon>Chordata</taxon>
        <taxon>Craniata</taxon>
        <taxon>Vertebrata</taxon>
        <taxon>Euteleostomi</taxon>
        <taxon>Mammalia</taxon>
        <taxon>Eutheria</taxon>
        <taxon>Euarchontoglires</taxon>
        <taxon>Glires</taxon>
        <taxon>Rodentia</taxon>
        <taxon>Hystricomorpha</taxon>
        <taxon>Bathyergidae</taxon>
        <taxon>Fukomys</taxon>
    </lineage>
</organism>
<sequence>MDSEVQRDGRILDLIDDAWREDKLPYEDVAIPLALIVPTKKAASGCLALTSATKTLYSLASPSSAHTEAGGVYEPSDSQEPKEKAKETVRAATEAKDLANKAATKQQQQQQQFV</sequence>
<evidence type="ECO:0000256" key="4">
    <source>
        <dbReference type="ARBA" id="ARBA00013935"/>
    </source>
</evidence>
<evidence type="ECO:0000313" key="13">
    <source>
        <dbReference type="EMBL" id="KFO32724.1"/>
    </source>
</evidence>
<protein>
    <recommendedName>
        <fullName evidence="4">Anaphase-promoting complex subunit 13</fullName>
    </recommendedName>
    <alternativeName>
        <fullName evidence="10">Cyclosome subunit 13</fullName>
    </alternativeName>
</protein>
<keyword evidence="9" id="KW-0131">Cell cycle</keyword>
<gene>
    <name evidence="13" type="ORF">H920_05893</name>
</gene>
<keyword evidence="5" id="KW-0132">Cell division</keyword>
<keyword evidence="6" id="KW-0498">Mitosis</keyword>
<comment type="pathway">
    <text evidence="2">Protein modification; protein ubiquitination.</text>
</comment>
<evidence type="ECO:0000313" key="14">
    <source>
        <dbReference type="Proteomes" id="UP000028990"/>
    </source>
</evidence>
<keyword evidence="14" id="KW-1185">Reference proteome</keyword>
<dbReference type="eggNOG" id="ENOG502S4J1">
    <property type="taxonomic scope" value="Eukaryota"/>
</dbReference>
<evidence type="ECO:0000256" key="7">
    <source>
        <dbReference type="ARBA" id="ARBA00022786"/>
    </source>
</evidence>
<dbReference type="EMBL" id="KN122133">
    <property type="protein sequence ID" value="KFO32724.1"/>
    <property type="molecule type" value="Genomic_DNA"/>
</dbReference>
<feature type="compositionally biased region" description="Basic and acidic residues" evidence="12">
    <location>
        <begin position="79"/>
        <end position="93"/>
    </location>
</feature>